<dbReference type="InterPro" id="IPR005511">
    <property type="entry name" value="SMP-30"/>
</dbReference>
<comment type="cofactor">
    <cofactor evidence="3">
        <name>Zn(2+)</name>
        <dbReference type="ChEBI" id="CHEBI:29105"/>
    </cofactor>
    <text evidence="3">Binds 1 divalent metal cation per subunit.</text>
</comment>
<dbReference type="PRINTS" id="PR01790">
    <property type="entry name" value="SMP30FAMILY"/>
</dbReference>
<keyword evidence="6" id="KW-1185">Reference proteome</keyword>
<name>A0A328AEW6_9CAUL</name>
<keyword evidence="3" id="KW-0862">Zinc</keyword>
<keyword evidence="3" id="KW-0479">Metal-binding</keyword>
<gene>
    <name evidence="5" type="ORF">DJ018_15405</name>
</gene>
<dbReference type="EMBL" id="QFYR01000004">
    <property type="protein sequence ID" value="RAK51328.1"/>
    <property type="molecule type" value="Genomic_DNA"/>
</dbReference>
<dbReference type="SUPFAM" id="SSF63829">
    <property type="entry name" value="Calcium-dependent phosphotriesterase"/>
    <property type="match status" value="1"/>
</dbReference>
<organism evidence="5 6">
    <name type="scientific">Phenylobacterium deserti</name>
    <dbReference type="NCBI Taxonomy" id="1914756"/>
    <lineage>
        <taxon>Bacteria</taxon>
        <taxon>Pseudomonadati</taxon>
        <taxon>Pseudomonadota</taxon>
        <taxon>Alphaproteobacteria</taxon>
        <taxon>Caulobacterales</taxon>
        <taxon>Caulobacteraceae</taxon>
        <taxon>Phenylobacterium</taxon>
    </lineage>
</organism>
<dbReference type="PANTHER" id="PTHR10907">
    <property type="entry name" value="REGUCALCIN"/>
    <property type="match status" value="1"/>
</dbReference>
<dbReference type="InterPro" id="IPR013658">
    <property type="entry name" value="SGL"/>
</dbReference>
<evidence type="ECO:0000313" key="5">
    <source>
        <dbReference type="EMBL" id="RAK51328.1"/>
    </source>
</evidence>
<feature type="binding site" evidence="3">
    <location>
        <position position="102"/>
    </location>
    <ligand>
        <name>substrate</name>
    </ligand>
</feature>
<dbReference type="GO" id="GO:0019853">
    <property type="term" value="P:L-ascorbic acid biosynthetic process"/>
    <property type="evidence" value="ECO:0007669"/>
    <property type="project" value="TreeGrafter"/>
</dbReference>
<dbReference type="AlphaFoldDB" id="A0A328AEW6"/>
<dbReference type="Pfam" id="PF08450">
    <property type="entry name" value="SGL"/>
    <property type="match status" value="1"/>
</dbReference>
<feature type="binding site" evidence="3">
    <location>
        <position position="198"/>
    </location>
    <ligand>
        <name>a divalent metal cation</name>
        <dbReference type="ChEBI" id="CHEBI:60240"/>
    </ligand>
</feature>
<feature type="binding site" evidence="3">
    <location>
        <position position="104"/>
    </location>
    <ligand>
        <name>substrate</name>
    </ligand>
</feature>
<dbReference type="PANTHER" id="PTHR10907:SF47">
    <property type="entry name" value="REGUCALCIN"/>
    <property type="match status" value="1"/>
</dbReference>
<dbReference type="Proteomes" id="UP000249725">
    <property type="component" value="Unassembled WGS sequence"/>
</dbReference>
<dbReference type="RefSeq" id="WP_111515863.1">
    <property type="nucleotide sequence ID" value="NZ_QFYR01000004.1"/>
</dbReference>
<sequence length="292" mass="31605">MSQTSAPECVHPVAAELGEGPVWRAGEGALWFVDIKGRKIHRFLPDTGEAQSWDAPASPGFIAPLASGQWIAGLKTGLHWFDPAAGVFELLQVVEDPRLDNRLNDGFVDARGRLWFGSMHDPEETLTGALYRFDRDGLARMDDGYCITNGPATSPDGRTLYHTDTLGKVIYAFDVSEDGAVSNKREFARIEEGAGYPDGPAVDAEGCVWTGLFAGWGARRYSPAGELLDFVRFPVANVTKLAFGGPDLTTVYATTAWKGLSDEARVAQPLAGGLFRFNVSTPGLPQNEVRDV</sequence>
<dbReference type="GO" id="GO:0005509">
    <property type="term" value="F:calcium ion binding"/>
    <property type="evidence" value="ECO:0007669"/>
    <property type="project" value="TreeGrafter"/>
</dbReference>
<evidence type="ECO:0000256" key="3">
    <source>
        <dbReference type="PIRSR" id="PIRSR605511-2"/>
    </source>
</evidence>
<proteinExistence type="inferred from homology"/>
<comment type="caution">
    <text evidence="5">The sequence shown here is derived from an EMBL/GenBank/DDBJ whole genome shotgun (WGS) entry which is preliminary data.</text>
</comment>
<feature type="binding site" evidence="3">
    <location>
        <position position="149"/>
    </location>
    <ligand>
        <name>a divalent metal cation</name>
        <dbReference type="ChEBI" id="CHEBI:60240"/>
    </ligand>
</feature>
<accession>A0A328AEW6</accession>
<reference evidence="6" key="1">
    <citation type="submission" date="2018-05" db="EMBL/GenBank/DDBJ databases">
        <authorList>
            <person name="Li X."/>
        </authorList>
    </citation>
    <scope>NUCLEOTIDE SEQUENCE [LARGE SCALE GENOMIC DNA]</scope>
    <source>
        <strain evidence="6">YIM 73061</strain>
    </source>
</reference>
<dbReference type="OrthoDB" id="2633250at2"/>
<protein>
    <submittedName>
        <fullName evidence="5">SMP-30/gluconolactonase/LRE family protein</fullName>
    </submittedName>
</protein>
<evidence type="ECO:0000256" key="2">
    <source>
        <dbReference type="PIRSR" id="PIRSR605511-1"/>
    </source>
</evidence>
<dbReference type="GO" id="GO:0004341">
    <property type="term" value="F:gluconolactonase activity"/>
    <property type="evidence" value="ECO:0007669"/>
    <property type="project" value="TreeGrafter"/>
</dbReference>
<feature type="binding site" evidence="3">
    <location>
        <position position="19"/>
    </location>
    <ligand>
        <name>a divalent metal cation</name>
        <dbReference type="ChEBI" id="CHEBI:60240"/>
    </ligand>
</feature>
<dbReference type="Gene3D" id="2.120.10.30">
    <property type="entry name" value="TolB, C-terminal domain"/>
    <property type="match status" value="1"/>
</dbReference>
<evidence type="ECO:0000256" key="1">
    <source>
        <dbReference type="ARBA" id="ARBA00008853"/>
    </source>
</evidence>
<dbReference type="InterPro" id="IPR011042">
    <property type="entry name" value="6-blade_b-propeller_TolB-like"/>
</dbReference>
<feature type="domain" description="SMP-30/Gluconolactonase/LRE-like region" evidence="4">
    <location>
        <begin position="17"/>
        <end position="256"/>
    </location>
</feature>
<evidence type="ECO:0000259" key="4">
    <source>
        <dbReference type="Pfam" id="PF08450"/>
    </source>
</evidence>
<feature type="active site" description="Proton donor/acceptor" evidence="2">
    <location>
        <position position="198"/>
    </location>
</feature>
<evidence type="ECO:0000313" key="6">
    <source>
        <dbReference type="Proteomes" id="UP000249725"/>
    </source>
</evidence>
<comment type="similarity">
    <text evidence="1">Belongs to the SMP-30/CGR1 family.</text>
</comment>